<dbReference type="InterPro" id="IPR003856">
    <property type="entry name" value="LPS_length_determ_N"/>
</dbReference>
<evidence type="ECO:0000259" key="8">
    <source>
        <dbReference type="Pfam" id="PF13807"/>
    </source>
</evidence>
<keyword evidence="4 6" id="KW-1133">Transmembrane helix</keyword>
<dbReference type="Pfam" id="PF13807">
    <property type="entry name" value="GNVR"/>
    <property type="match status" value="1"/>
</dbReference>
<keyword evidence="2" id="KW-1003">Cell membrane</keyword>
<comment type="subcellular location">
    <subcellularLocation>
        <location evidence="1">Cell membrane</location>
        <topology evidence="1">Multi-pass membrane protein</topology>
    </subcellularLocation>
</comment>
<evidence type="ECO:0000256" key="6">
    <source>
        <dbReference type="SAM" id="Phobius"/>
    </source>
</evidence>
<evidence type="ECO:0000313" key="9">
    <source>
        <dbReference type="EMBL" id="TBO30196.1"/>
    </source>
</evidence>
<gene>
    <name evidence="9" type="primary">epsF</name>
    <name evidence="9" type="ORF">EYS42_10885</name>
</gene>
<feature type="domain" description="Polysaccharide chain length determinant N-terminal" evidence="7">
    <location>
        <begin position="6"/>
        <end position="89"/>
    </location>
</feature>
<evidence type="ECO:0000256" key="4">
    <source>
        <dbReference type="ARBA" id="ARBA00022989"/>
    </source>
</evidence>
<protein>
    <submittedName>
        <fullName evidence="9">Chain length determinant protein EpsF</fullName>
    </submittedName>
</protein>
<dbReference type="PANTHER" id="PTHR32309:SF13">
    <property type="entry name" value="FERRIC ENTEROBACTIN TRANSPORT PROTEIN FEPE"/>
    <property type="match status" value="1"/>
</dbReference>
<keyword evidence="3 6" id="KW-0812">Transmembrane</keyword>
<dbReference type="OrthoDB" id="8559110at2"/>
<dbReference type="RefSeq" id="WP_130968189.1">
    <property type="nucleotide sequence ID" value="NZ_SIXI01000004.1"/>
</dbReference>
<dbReference type="AlphaFoldDB" id="A0A4Q9GXR9"/>
<dbReference type="EMBL" id="SIXI01000004">
    <property type="protein sequence ID" value="TBO30196.1"/>
    <property type="molecule type" value="Genomic_DNA"/>
</dbReference>
<dbReference type="InterPro" id="IPR032807">
    <property type="entry name" value="GNVR"/>
</dbReference>
<dbReference type="Proteomes" id="UP000292120">
    <property type="component" value="Unassembled WGS sequence"/>
</dbReference>
<reference evidence="9 10" key="1">
    <citation type="submission" date="2019-02" db="EMBL/GenBank/DDBJ databases">
        <title>Aquabacterium sp. strain KMB7.</title>
        <authorList>
            <person name="Chen W.-M."/>
        </authorList>
    </citation>
    <scope>NUCLEOTIDE SEQUENCE [LARGE SCALE GENOMIC DNA]</scope>
    <source>
        <strain evidence="9 10">KMB7</strain>
    </source>
</reference>
<organism evidence="9 10">
    <name type="scientific">Aquabacterium lacunae</name>
    <dbReference type="NCBI Taxonomy" id="2528630"/>
    <lineage>
        <taxon>Bacteria</taxon>
        <taxon>Pseudomonadati</taxon>
        <taxon>Pseudomonadota</taxon>
        <taxon>Betaproteobacteria</taxon>
        <taxon>Burkholderiales</taxon>
        <taxon>Aquabacterium</taxon>
    </lineage>
</organism>
<dbReference type="GO" id="GO:0004713">
    <property type="term" value="F:protein tyrosine kinase activity"/>
    <property type="evidence" value="ECO:0007669"/>
    <property type="project" value="TreeGrafter"/>
</dbReference>
<keyword evidence="10" id="KW-1185">Reference proteome</keyword>
<accession>A0A4Q9GXR9</accession>
<feature type="domain" description="Tyrosine-protein kinase G-rich" evidence="8">
    <location>
        <begin position="344"/>
        <end position="418"/>
    </location>
</feature>
<dbReference type="Pfam" id="PF02706">
    <property type="entry name" value="Wzz"/>
    <property type="match status" value="1"/>
</dbReference>
<evidence type="ECO:0000259" key="7">
    <source>
        <dbReference type="Pfam" id="PF02706"/>
    </source>
</evidence>
<evidence type="ECO:0000256" key="2">
    <source>
        <dbReference type="ARBA" id="ARBA00022475"/>
    </source>
</evidence>
<keyword evidence="5 6" id="KW-0472">Membrane</keyword>
<comment type="caution">
    <text evidence="9">The sequence shown here is derived from an EMBL/GenBank/DDBJ whole genome shotgun (WGS) entry which is preliminary data.</text>
</comment>
<evidence type="ECO:0000256" key="3">
    <source>
        <dbReference type="ARBA" id="ARBA00022692"/>
    </source>
</evidence>
<dbReference type="GO" id="GO:0005886">
    <property type="term" value="C:plasma membrane"/>
    <property type="evidence" value="ECO:0007669"/>
    <property type="project" value="UniProtKB-SubCell"/>
</dbReference>
<dbReference type="PANTHER" id="PTHR32309">
    <property type="entry name" value="TYROSINE-PROTEIN KINASE"/>
    <property type="match status" value="1"/>
</dbReference>
<sequence length="472" mass="52586">MTFEQFYRILKAHRRLAWIVFGLILTLAVLHGKLWPKSYRATATVVVDFKVDPLTGAASNGIMQPDAVLATQTSIIQSDHVARKVVRDLNLMRSEETQAKWKKETQGKGSFEDWLGKTLLKGLIVKPSKDSTVLEIEYESIEPTFAAVLANAFAKSYLDTLVQLRTDPARQYAGFFEERATAARKQLEEAQSALAQAQKQQGVVLTDERLDMETVRLNELGSQLSGIRALRVESTSRRDVAESGPERTVEVATNGVVMQHKADLARLQASLAELQINLGDKHPQVIQMRASIAQHEARLRSEITKVAGVVKSNDTVLREREAAARAAYEDQRSKLLEMKEKRNQLVLLEQEVSNAQRIYESISLRQSQSSLEGSNNQSNSYLLSPAVEPPDHSFPKMGLNIVLALSLGVIITLFLTLAAELLDRRVRTTTDIIQVLELPVIGVLPPPGPRKLSMARRMLNTLKLGRQVVPSR</sequence>
<dbReference type="InterPro" id="IPR050445">
    <property type="entry name" value="Bact_polysacc_biosynth/exp"/>
</dbReference>
<feature type="transmembrane region" description="Helical" evidence="6">
    <location>
        <begin position="397"/>
        <end position="419"/>
    </location>
</feature>
<proteinExistence type="predicted"/>
<dbReference type="InterPro" id="IPR017468">
    <property type="entry name" value="Chain_len_reg_EpsF"/>
</dbReference>
<name>A0A4Q9GXR9_9BURK</name>
<dbReference type="NCBIfam" id="TIGR03017">
    <property type="entry name" value="EpsF"/>
    <property type="match status" value="1"/>
</dbReference>
<evidence type="ECO:0000313" key="10">
    <source>
        <dbReference type="Proteomes" id="UP000292120"/>
    </source>
</evidence>
<evidence type="ECO:0000256" key="5">
    <source>
        <dbReference type="ARBA" id="ARBA00023136"/>
    </source>
</evidence>
<evidence type="ECO:0000256" key="1">
    <source>
        <dbReference type="ARBA" id="ARBA00004651"/>
    </source>
</evidence>